<keyword evidence="4" id="KW-1003">Cell membrane</keyword>
<dbReference type="PROSITE" id="PS50928">
    <property type="entry name" value="ABC_TM1"/>
    <property type="match status" value="1"/>
</dbReference>
<keyword evidence="5 9" id="KW-0812">Transmembrane</keyword>
<sequence length="497" mass="54026">MRSRGFFRWGLVVGLCCLLLVGCAGGGGGKVLRVATEPAFPPFEFQGKGGEVQGFSYDLMNAIAKKGGFKVEFQSLPFDGIIPALQANTRDAAISSITITEERAKAVSFSRPYFKAGLAIAVQSNNQDITGFDSLKNKKIAIQIGTTGANKAKEVSGAQIRSLDSAPLALQELRNGNVDAVIHDAPAILYAINTANLQGVKVVQQLLTEEYYGIATPKNSPNLALINQGLAEVLRNGTYDKIYQKWFKATPPKLPEKLAFTTDNAAGGSKILAAIQLILQSLPSLLQGALVTLQLTIFSVVLGLISGSLIGIFRLSHIAPVRWLARAYVDFFRGTPLLVQIFMIYFGLPAIIQDLGINFSFNRFVAAVIALTLNSAAYIAEIVRAGIQSIETGQSEASQSLGLSSVQTMRYVIFPQAFRRMLPPLGNEFISMLKDTSLVAVIGFEELFRKGQLIVAGNYRAFEIYAAVAIVYLCLTLISSQLFSRLEVWMNPVKRRR</sequence>
<feature type="transmembrane region" description="Helical" evidence="9">
    <location>
        <begin position="289"/>
        <end position="313"/>
    </location>
</feature>
<evidence type="ECO:0000313" key="11">
    <source>
        <dbReference type="EMBL" id="MBW4668500.1"/>
    </source>
</evidence>
<evidence type="ECO:0000256" key="8">
    <source>
        <dbReference type="ARBA" id="ARBA00023136"/>
    </source>
</evidence>
<dbReference type="CDD" id="cd06261">
    <property type="entry name" value="TM_PBP2"/>
    <property type="match status" value="1"/>
</dbReference>
<dbReference type="NCBIfam" id="TIGR01726">
    <property type="entry name" value="HEQRo_perm_3TM"/>
    <property type="match status" value="1"/>
</dbReference>
<dbReference type="InterPro" id="IPR010065">
    <property type="entry name" value="AA_ABC_transptr_permease_3TM"/>
</dbReference>
<accession>A0A951QPT7</accession>
<comment type="subcellular location">
    <subcellularLocation>
        <location evidence="1 9">Cell membrane</location>
        <topology evidence="1 9">Multi-pass membrane protein</topology>
    </subcellularLocation>
</comment>
<dbReference type="PANTHER" id="PTHR30614">
    <property type="entry name" value="MEMBRANE COMPONENT OF AMINO ACID ABC TRANSPORTER"/>
    <property type="match status" value="1"/>
</dbReference>
<dbReference type="GO" id="GO:0006865">
    <property type="term" value="P:amino acid transport"/>
    <property type="evidence" value="ECO:0007669"/>
    <property type="project" value="UniProtKB-KW"/>
</dbReference>
<dbReference type="Pfam" id="PF00528">
    <property type="entry name" value="BPD_transp_1"/>
    <property type="match status" value="1"/>
</dbReference>
<dbReference type="Pfam" id="PF00497">
    <property type="entry name" value="SBP_bac_3"/>
    <property type="match status" value="1"/>
</dbReference>
<dbReference type="AlphaFoldDB" id="A0A951QPT7"/>
<evidence type="ECO:0000256" key="9">
    <source>
        <dbReference type="RuleBase" id="RU363032"/>
    </source>
</evidence>
<dbReference type="CDD" id="cd13624">
    <property type="entry name" value="PBP2_Arg_Lys_His"/>
    <property type="match status" value="1"/>
</dbReference>
<keyword evidence="8 9" id="KW-0472">Membrane</keyword>
<evidence type="ECO:0000256" key="5">
    <source>
        <dbReference type="ARBA" id="ARBA00022692"/>
    </source>
</evidence>
<keyword evidence="6" id="KW-0029">Amino-acid transport</keyword>
<dbReference type="SUPFAM" id="SSF161098">
    <property type="entry name" value="MetI-like"/>
    <property type="match status" value="1"/>
</dbReference>
<evidence type="ECO:0000256" key="2">
    <source>
        <dbReference type="ARBA" id="ARBA00010072"/>
    </source>
</evidence>
<evidence type="ECO:0000256" key="6">
    <source>
        <dbReference type="ARBA" id="ARBA00022970"/>
    </source>
</evidence>
<reference evidence="11" key="2">
    <citation type="journal article" date="2022" name="Microbiol. Resour. Announc.">
        <title>Metagenome Sequencing to Explore Phylogenomics of Terrestrial Cyanobacteria.</title>
        <authorList>
            <person name="Ward R.D."/>
            <person name="Stajich J.E."/>
            <person name="Johansen J.R."/>
            <person name="Huntemann M."/>
            <person name="Clum A."/>
            <person name="Foster B."/>
            <person name="Foster B."/>
            <person name="Roux S."/>
            <person name="Palaniappan K."/>
            <person name="Varghese N."/>
            <person name="Mukherjee S."/>
            <person name="Reddy T.B.K."/>
            <person name="Daum C."/>
            <person name="Copeland A."/>
            <person name="Chen I.A."/>
            <person name="Ivanova N.N."/>
            <person name="Kyrpides N.C."/>
            <person name="Shapiro N."/>
            <person name="Eloe-Fadrosh E.A."/>
            <person name="Pietrasiak N."/>
        </authorList>
    </citation>
    <scope>NUCLEOTIDE SEQUENCE</scope>
    <source>
        <strain evidence="11">GSE-NOS-MK-12-04C</strain>
    </source>
</reference>
<protein>
    <submittedName>
        <fullName evidence="11">ABC transporter permease subunit</fullName>
    </submittedName>
</protein>
<dbReference type="FunFam" id="1.10.3720.10:FF:000033">
    <property type="entry name" value="Polar amino acid ABC transporter permease"/>
    <property type="match status" value="1"/>
</dbReference>
<comment type="caution">
    <text evidence="11">The sequence shown here is derived from an EMBL/GenBank/DDBJ whole genome shotgun (WGS) entry which is preliminary data.</text>
</comment>
<feature type="domain" description="ABC transmembrane type-1" evidence="10">
    <location>
        <begin position="289"/>
        <end position="483"/>
    </location>
</feature>
<name>A0A951QPT7_9CYAN</name>
<feature type="transmembrane region" description="Helical" evidence="9">
    <location>
        <begin position="464"/>
        <end position="483"/>
    </location>
</feature>
<dbReference type="SMART" id="SM00079">
    <property type="entry name" value="PBPe"/>
    <property type="match status" value="1"/>
</dbReference>
<proteinExistence type="inferred from homology"/>
<dbReference type="Proteomes" id="UP000729701">
    <property type="component" value="Unassembled WGS sequence"/>
</dbReference>
<evidence type="ECO:0000256" key="4">
    <source>
        <dbReference type="ARBA" id="ARBA00022475"/>
    </source>
</evidence>
<dbReference type="PANTHER" id="PTHR30614:SF20">
    <property type="entry name" value="GLUTAMINE TRANSPORT SYSTEM PERMEASE PROTEIN GLNP"/>
    <property type="match status" value="1"/>
</dbReference>
<dbReference type="InterPro" id="IPR001320">
    <property type="entry name" value="Iontro_rcpt_C"/>
</dbReference>
<dbReference type="InterPro" id="IPR001638">
    <property type="entry name" value="Solute-binding_3/MltF_N"/>
</dbReference>
<keyword evidence="7 9" id="KW-1133">Transmembrane helix</keyword>
<dbReference type="InterPro" id="IPR043429">
    <property type="entry name" value="ArtM/GltK/GlnP/TcyL/YhdX-like"/>
</dbReference>
<keyword evidence="3 9" id="KW-0813">Transport</keyword>
<evidence type="ECO:0000256" key="3">
    <source>
        <dbReference type="ARBA" id="ARBA00022448"/>
    </source>
</evidence>
<reference evidence="11" key="1">
    <citation type="submission" date="2021-05" db="EMBL/GenBank/DDBJ databases">
        <authorList>
            <person name="Pietrasiak N."/>
            <person name="Ward R."/>
            <person name="Stajich J.E."/>
            <person name="Kurbessoian T."/>
        </authorList>
    </citation>
    <scope>NUCLEOTIDE SEQUENCE</scope>
    <source>
        <strain evidence="11">GSE-NOS-MK-12-04C</strain>
    </source>
</reference>
<evidence type="ECO:0000256" key="7">
    <source>
        <dbReference type="ARBA" id="ARBA00022989"/>
    </source>
</evidence>
<dbReference type="SUPFAM" id="SSF53850">
    <property type="entry name" value="Periplasmic binding protein-like II"/>
    <property type="match status" value="1"/>
</dbReference>
<feature type="transmembrane region" description="Helical" evidence="9">
    <location>
        <begin position="364"/>
        <end position="383"/>
    </location>
</feature>
<dbReference type="Gene3D" id="1.10.3720.10">
    <property type="entry name" value="MetI-like"/>
    <property type="match status" value="1"/>
</dbReference>
<comment type="similarity">
    <text evidence="2">Belongs to the binding-protein-dependent transport system permease family. HisMQ subfamily.</text>
</comment>
<dbReference type="Gene3D" id="3.40.190.10">
    <property type="entry name" value="Periplasmic binding protein-like II"/>
    <property type="match status" value="2"/>
</dbReference>
<evidence type="ECO:0000313" key="12">
    <source>
        <dbReference type="Proteomes" id="UP000729701"/>
    </source>
</evidence>
<evidence type="ECO:0000259" key="10">
    <source>
        <dbReference type="PROSITE" id="PS50928"/>
    </source>
</evidence>
<organism evidence="11 12">
    <name type="scientific">Cyanomargarita calcarea GSE-NOS-MK-12-04C</name>
    <dbReference type="NCBI Taxonomy" id="2839659"/>
    <lineage>
        <taxon>Bacteria</taxon>
        <taxon>Bacillati</taxon>
        <taxon>Cyanobacteriota</taxon>
        <taxon>Cyanophyceae</taxon>
        <taxon>Nostocales</taxon>
        <taxon>Cyanomargaritaceae</taxon>
        <taxon>Cyanomargarita</taxon>
    </lineage>
</organism>
<dbReference type="GO" id="GO:0043190">
    <property type="term" value="C:ATP-binding cassette (ABC) transporter complex"/>
    <property type="evidence" value="ECO:0007669"/>
    <property type="project" value="InterPro"/>
</dbReference>
<feature type="transmembrane region" description="Helical" evidence="9">
    <location>
        <begin position="334"/>
        <end position="352"/>
    </location>
</feature>
<dbReference type="InterPro" id="IPR000515">
    <property type="entry name" value="MetI-like"/>
</dbReference>
<dbReference type="GO" id="GO:0015276">
    <property type="term" value="F:ligand-gated monoatomic ion channel activity"/>
    <property type="evidence" value="ECO:0007669"/>
    <property type="project" value="InterPro"/>
</dbReference>
<dbReference type="SMART" id="SM00062">
    <property type="entry name" value="PBPb"/>
    <property type="match status" value="1"/>
</dbReference>
<gene>
    <name evidence="11" type="ORF">KME60_14000</name>
</gene>
<dbReference type="InterPro" id="IPR035906">
    <property type="entry name" value="MetI-like_sf"/>
</dbReference>
<evidence type="ECO:0000256" key="1">
    <source>
        <dbReference type="ARBA" id="ARBA00004651"/>
    </source>
</evidence>
<dbReference type="PROSITE" id="PS51257">
    <property type="entry name" value="PROKAR_LIPOPROTEIN"/>
    <property type="match status" value="1"/>
</dbReference>
<dbReference type="EMBL" id="JAHHGZ010000013">
    <property type="protein sequence ID" value="MBW4668500.1"/>
    <property type="molecule type" value="Genomic_DNA"/>
</dbReference>